<accession>A0A1L9B1Y0</accession>
<evidence type="ECO:0000256" key="4">
    <source>
        <dbReference type="ARBA" id="ARBA00022741"/>
    </source>
</evidence>
<keyword evidence="7 8" id="KW-0030">Aminoacyl-tRNA synthetase</keyword>
<dbReference type="NCBIfam" id="NF011291">
    <property type="entry name" value="PRK14703.1"/>
    <property type="match status" value="1"/>
</dbReference>
<dbReference type="InterPro" id="IPR020056">
    <property type="entry name" value="Rbsml_bL25/Gln-tRNA_synth_N"/>
</dbReference>
<feature type="binding site" evidence="8">
    <location>
        <position position="213"/>
    </location>
    <ligand>
        <name>L-glutamine</name>
        <dbReference type="ChEBI" id="CHEBI:58359"/>
    </ligand>
</feature>
<dbReference type="InterPro" id="IPR020059">
    <property type="entry name" value="Glu/Gln-tRNA-synth_Ib_codon-bd"/>
</dbReference>
<evidence type="ECO:0000259" key="10">
    <source>
        <dbReference type="Pfam" id="PF00749"/>
    </source>
</evidence>
<reference evidence="13 14" key="2">
    <citation type="submission" date="2016-12" db="EMBL/GenBank/DDBJ databases">
        <title>Draft Genome Sequence of Cystobacter ferrugineus Strain Cbfe23.</title>
        <authorList>
            <person name="Akbar S."/>
            <person name="Dowd S.E."/>
            <person name="Stevens D.C."/>
        </authorList>
    </citation>
    <scope>NUCLEOTIDE SEQUENCE [LARGE SCALE GENOMIC DNA]</scope>
    <source>
        <strain evidence="13 14">Cbfe23</strain>
    </source>
</reference>
<dbReference type="FunFam" id="2.40.240.10:FF:000001">
    <property type="entry name" value="Glutamine--tRNA ligase"/>
    <property type="match status" value="1"/>
</dbReference>
<dbReference type="EC" id="6.1.1.18" evidence="8"/>
<dbReference type="Proteomes" id="UP000182229">
    <property type="component" value="Unassembled WGS sequence"/>
</dbReference>
<dbReference type="InterPro" id="IPR000924">
    <property type="entry name" value="Glu/Gln-tRNA-synth"/>
</dbReference>
<dbReference type="CDD" id="cd00807">
    <property type="entry name" value="GlnRS_core"/>
    <property type="match status" value="1"/>
</dbReference>
<dbReference type="PANTHER" id="PTHR43097:SF5">
    <property type="entry name" value="GLUTAMATE--TRNA LIGASE"/>
    <property type="match status" value="1"/>
</dbReference>
<proteinExistence type="inferred from homology"/>
<feature type="domain" description="Glutamyl/glutaminyl-tRNA synthetase class Ib catalytic" evidence="10">
    <location>
        <begin position="29"/>
        <end position="337"/>
    </location>
</feature>
<dbReference type="GO" id="GO:0005829">
    <property type="term" value="C:cytosol"/>
    <property type="evidence" value="ECO:0007669"/>
    <property type="project" value="TreeGrafter"/>
</dbReference>
<keyword evidence="14" id="KW-1185">Reference proteome</keyword>
<feature type="domain" description="tRNA synthetases class I (E and Q) anti-codon binding" evidence="12">
    <location>
        <begin position="457"/>
        <end position="539"/>
    </location>
</feature>
<evidence type="ECO:0000313" key="13">
    <source>
        <dbReference type="EMBL" id="OJH36275.1"/>
    </source>
</evidence>
<feature type="binding site" evidence="8">
    <location>
        <begin position="42"/>
        <end position="48"/>
    </location>
    <ligand>
        <name>ATP</name>
        <dbReference type="ChEBI" id="CHEBI:30616"/>
    </ligand>
</feature>
<dbReference type="Gene3D" id="2.40.240.10">
    <property type="entry name" value="Ribosomal Protein L25, Chain P"/>
    <property type="match status" value="2"/>
</dbReference>
<comment type="subunit">
    <text evidence="8">Monomer.</text>
</comment>
<dbReference type="OrthoDB" id="9807503at2"/>
<dbReference type="STRING" id="83449.BON30_34540"/>
<reference evidence="14" key="1">
    <citation type="submission" date="2016-11" db="EMBL/GenBank/DDBJ databases">
        <authorList>
            <person name="Shukria A."/>
            <person name="Stevens D.C."/>
        </authorList>
    </citation>
    <scope>NUCLEOTIDE SEQUENCE [LARGE SCALE GENOMIC DNA]</scope>
    <source>
        <strain evidence="14">Cbfe23</strain>
    </source>
</reference>
<gene>
    <name evidence="8" type="primary">glnS</name>
    <name evidence="13" type="ORF">BON30_34540</name>
</gene>
<protein>
    <recommendedName>
        <fullName evidence="8">Glutamine--tRNA ligase</fullName>
        <ecNumber evidence="8">6.1.1.18</ecNumber>
    </recommendedName>
    <alternativeName>
        <fullName evidence="8">Glutaminyl-tRNA synthetase</fullName>
        <shortName evidence="8">GlnRS</shortName>
    </alternativeName>
</protein>
<dbReference type="InterPro" id="IPR050132">
    <property type="entry name" value="Gln/Glu-tRNA_Ligase"/>
</dbReference>
<dbReference type="SUPFAM" id="SSF52374">
    <property type="entry name" value="Nucleotidylyl transferase"/>
    <property type="match status" value="1"/>
</dbReference>
<sequence length="567" mass="64948">MAETESKPVHFIRQIIAEDNQSGKFNGRVHTRFPPEPNGYLHIGHAKSIHLNYGMAVEHGGQFNMRFDDTNPSKEEQEYVDSILKDVKWVGADWGDRLFFASDYFEQMYAYAEQLIQKGKAYVCDLNAEQMREYRGTLTEPGRNSPFRDRSVEENLDLFRRMRAGEFPDGSRTLRAKIDMASPNFNLRDPVLYRIIHAHHHRQGDKWCIYPMYDWAHGIEDSIERITHSLCTLEFENHRPLYDWFLDELGVYHPQQIEFSRLNLTYTVMSKRKLLELVQGGSVRGWDDPRMPTLSGLRRRGCTPEALRAFCEDVGVTKFDATIDVGRLENAMRDDLNRRAPRRMAVLRPLKLIIENFPEGQVELLDAVNNPEDPAAGSRQVPFSRELYIEQEDFMENPPKKFFRLAPGQEVRLRFAFFVKCTSVEKDAAGNITAVRCTYDPATRGGDAPDGRKVKATIHWVSAQHAVNAEVRLFDRLFNVAEPDRAPKDPKAAASFNYKQNLNPNSLELLTTAKLEPALGSASEGERFQFERLGYFCVDSDSKPGAPVFNRTVTLKDTWAKEQAKGG</sequence>
<organism evidence="13 14">
    <name type="scientific">Cystobacter ferrugineus</name>
    <dbReference type="NCBI Taxonomy" id="83449"/>
    <lineage>
        <taxon>Bacteria</taxon>
        <taxon>Pseudomonadati</taxon>
        <taxon>Myxococcota</taxon>
        <taxon>Myxococcia</taxon>
        <taxon>Myxococcales</taxon>
        <taxon>Cystobacterineae</taxon>
        <taxon>Archangiaceae</taxon>
        <taxon>Cystobacter</taxon>
    </lineage>
</organism>
<dbReference type="Pfam" id="PF20974">
    <property type="entry name" value="tRNA-synt_1c_C2"/>
    <property type="match status" value="1"/>
</dbReference>
<dbReference type="InterPro" id="IPR049437">
    <property type="entry name" value="tRNA-synt_1c_C2"/>
</dbReference>
<evidence type="ECO:0000256" key="9">
    <source>
        <dbReference type="RuleBase" id="RU363037"/>
    </source>
</evidence>
<dbReference type="PRINTS" id="PR00987">
    <property type="entry name" value="TRNASYNTHGLU"/>
</dbReference>
<dbReference type="GO" id="GO:0004819">
    <property type="term" value="F:glutamine-tRNA ligase activity"/>
    <property type="evidence" value="ECO:0007669"/>
    <property type="project" value="UniProtKB-UniRule"/>
</dbReference>
<evidence type="ECO:0000256" key="5">
    <source>
        <dbReference type="ARBA" id="ARBA00022840"/>
    </source>
</evidence>
<feature type="binding site" evidence="8">
    <location>
        <position position="68"/>
    </location>
    <ligand>
        <name>L-glutamine</name>
        <dbReference type="ChEBI" id="CHEBI:58359"/>
    </ligand>
</feature>
<dbReference type="PANTHER" id="PTHR43097">
    <property type="entry name" value="GLUTAMINE-TRNA LIGASE"/>
    <property type="match status" value="1"/>
</dbReference>
<feature type="binding site" evidence="8">
    <location>
        <begin position="269"/>
        <end position="271"/>
    </location>
    <ligand>
        <name>ATP</name>
        <dbReference type="ChEBI" id="CHEBI:30616"/>
    </ligand>
</feature>
<feature type="short sequence motif" description="'HIGH' region" evidence="8">
    <location>
        <begin position="35"/>
        <end position="45"/>
    </location>
</feature>
<dbReference type="InterPro" id="IPR014729">
    <property type="entry name" value="Rossmann-like_a/b/a_fold"/>
</dbReference>
<comment type="caution">
    <text evidence="8">Lacks conserved residue(s) required for the propagation of feature annotation.</text>
</comment>
<evidence type="ECO:0000256" key="7">
    <source>
        <dbReference type="ARBA" id="ARBA00023146"/>
    </source>
</evidence>
<dbReference type="AlphaFoldDB" id="A0A1L9B1Y0"/>
<comment type="catalytic activity">
    <reaction evidence="8">
        <text>tRNA(Gln) + L-glutamine + ATP = L-glutaminyl-tRNA(Gln) + AMP + diphosphate</text>
        <dbReference type="Rhea" id="RHEA:20121"/>
        <dbReference type="Rhea" id="RHEA-COMP:9662"/>
        <dbReference type="Rhea" id="RHEA-COMP:9681"/>
        <dbReference type="ChEBI" id="CHEBI:30616"/>
        <dbReference type="ChEBI" id="CHEBI:33019"/>
        <dbReference type="ChEBI" id="CHEBI:58359"/>
        <dbReference type="ChEBI" id="CHEBI:78442"/>
        <dbReference type="ChEBI" id="CHEBI:78521"/>
        <dbReference type="ChEBI" id="CHEBI:456215"/>
        <dbReference type="EC" id="6.1.1.18"/>
    </reaction>
</comment>
<keyword evidence="4 8" id="KW-0547">Nucleotide-binding</keyword>
<dbReference type="Pfam" id="PF03950">
    <property type="entry name" value="tRNA-synt_1c_C"/>
    <property type="match status" value="1"/>
</dbReference>
<comment type="caution">
    <text evidence="13">The sequence shown here is derived from an EMBL/GenBank/DDBJ whole genome shotgun (WGS) entry which is preliminary data.</text>
</comment>
<dbReference type="HAMAP" id="MF_00126">
    <property type="entry name" value="Gln_tRNA_synth"/>
    <property type="match status" value="1"/>
</dbReference>
<evidence type="ECO:0000256" key="1">
    <source>
        <dbReference type="ARBA" id="ARBA00005594"/>
    </source>
</evidence>
<dbReference type="InterPro" id="IPR020058">
    <property type="entry name" value="Glu/Gln-tRNA-synth_Ib_cat-dom"/>
</dbReference>
<dbReference type="EMBL" id="MPIN01000011">
    <property type="protein sequence ID" value="OJH36275.1"/>
    <property type="molecule type" value="Genomic_DNA"/>
</dbReference>
<feature type="domain" description="Glutamyl/glutaminyl-tRNA synthetase class Ib anti-codon binding" evidence="11">
    <location>
        <begin position="340"/>
        <end position="440"/>
    </location>
</feature>
<dbReference type="SUPFAM" id="SSF50715">
    <property type="entry name" value="Ribosomal protein L25-like"/>
    <property type="match status" value="1"/>
</dbReference>
<evidence type="ECO:0000256" key="2">
    <source>
        <dbReference type="ARBA" id="ARBA00022490"/>
    </source>
</evidence>
<dbReference type="GO" id="GO:0006424">
    <property type="term" value="P:glutamyl-tRNA aminoacylation"/>
    <property type="evidence" value="ECO:0007669"/>
    <property type="project" value="UniProtKB-UniRule"/>
</dbReference>
<dbReference type="Pfam" id="PF00749">
    <property type="entry name" value="tRNA-synt_1c"/>
    <property type="match status" value="1"/>
</dbReference>
<keyword evidence="2 8" id="KW-0963">Cytoplasm</keyword>
<keyword evidence="6 8" id="KW-0648">Protein biosynthesis</keyword>
<dbReference type="InterPro" id="IPR011035">
    <property type="entry name" value="Ribosomal_bL25/Gln-tRNA_synth"/>
</dbReference>
<dbReference type="GO" id="GO:0005524">
    <property type="term" value="F:ATP binding"/>
    <property type="evidence" value="ECO:0007669"/>
    <property type="project" value="UniProtKB-UniRule"/>
</dbReference>
<dbReference type="Gene3D" id="3.40.50.620">
    <property type="entry name" value="HUPs"/>
    <property type="match status" value="1"/>
</dbReference>
<evidence type="ECO:0000256" key="8">
    <source>
        <dbReference type="HAMAP-Rule" id="MF_00126"/>
    </source>
</evidence>
<evidence type="ECO:0000259" key="12">
    <source>
        <dbReference type="Pfam" id="PF20974"/>
    </source>
</evidence>
<evidence type="ECO:0000259" key="11">
    <source>
        <dbReference type="Pfam" id="PF03950"/>
    </source>
</evidence>
<feature type="binding site" evidence="8">
    <location>
        <position position="232"/>
    </location>
    <ligand>
        <name>ATP</name>
        <dbReference type="ChEBI" id="CHEBI:30616"/>
    </ligand>
</feature>
<comment type="similarity">
    <text evidence="1 8 9">Belongs to the class-I aminoacyl-tRNA synthetase family.</text>
</comment>
<keyword evidence="3 8" id="KW-0436">Ligase</keyword>
<dbReference type="FunFam" id="3.40.50.620:FF:000037">
    <property type="entry name" value="Glutamine--tRNA ligase cytoplasmic"/>
    <property type="match status" value="1"/>
</dbReference>
<evidence type="ECO:0000256" key="6">
    <source>
        <dbReference type="ARBA" id="ARBA00022917"/>
    </source>
</evidence>
<dbReference type="NCBIfam" id="TIGR00440">
    <property type="entry name" value="glnS"/>
    <property type="match status" value="1"/>
</dbReference>
<dbReference type="InterPro" id="IPR004514">
    <property type="entry name" value="Gln-tRNA-synth"/>
</dbReference>
<feature type="binding site" evidence="8">
    <location>
        <begin position="261"/>
        <end position="262"/>
    </location>
    <ligand>
        <name>ATP</name>
        <dbReference type="ChEBI" id="CHEBI:30616"/>
    </ligand>
</feature>
<feature type="binding site" evidence="8">
    <location>
        <begin position="36"/>
        <end position="38"/>
    </location>
    <ligand>
        <name>ATP</name>
        <dbReference type="ChEBI" id="CHEBI:30616"/>
    </ligand>
</feature>
<dbReference type="GO" id="GO:0006425">
    <property type="term" value="P:glutaminyl-tRNA aminoacylation"/>
    <property type="evidence" value="ECO:0007669"/>
    <property type="project" value="UniProtKB-UniRule"/>
</dbReference>
<comment type="subcellular location">
    <subcellularLocation>
        <location evidence="8">Cytoplasm</location>
    </subcellularLocation>
</comment>
<keyword evidence="5 8" id="KW-0067">ATP-binding</keyword>
<dbReference type="RefSeq" id="WP_071902769.1">
    <property type="nucleotide sequence ID" value="NZ_MPIN01000011.1"/>
</dbReference>
<evidence type="ECO:0000256" key="3">
    <source>
        <dbReference type="ARBA" id="ARBA00022598"/>
    </source>
</evidence>
<dbReference type="InterPro" id="IPR022861">
    <property type="entry name" value="Gln_tRNA_ligase_bac"/>
</dbReference>
<name>A0A1L9B1Y0_9BACT</name>
<evidence type="ECO:0000313" key="14">
    <source>
        <dbReference type="Proteomes" id="UP000182229"/>
    </source>
</evidence>
<feature type="short sequence motif" description="'KMSKS' region" evidence="8">
    <location>
        <begin position="268"/>
        <end position="272"/>
    </location>
</feature>